<sequence length="103" mass="11690">MAWDLVAQTDGVIRTVSGLRGWREWTSRAVFGLRQADRAHLDRLHEAWLSRGTPWSLNSHVVDRFFVFAGYPARYAPVRVTGTEDPATADQRWHAVITSLLEG</sequence>
<proteinExistence type="predicted"/>
<gene>
    <name evidence="1" type="ORF">ACFPRC_34665</name>
</gene>
<evidence type="ECO:0000313" key="2">
    <source>
        <dbReference type="Proteomes" id="UP001595855"/>
    </source>
</evidence>
<dbReference type="Proteomes" id="UP001595855">
    <property type="component" value="Unassembled WGS sequence"/>
</dbReference>
<protein>
    <submittedName>
        <fullName evidence="1">Uncharacterized protein</fullName>
    </submittedName>
</protein>
<comment type="caution">
    <text evidence="1">The sequence shown here is derived from an EMBL/GenBank/DDBJ whole genome shotgun (WGS) entry which is preliminary data.</text>
</comment>
<reference evidence="2" key="1">
    <citation type="journal article" date="2019" name="Int. J. Syst. Evol. Microbiol.">
        <title>The Global Catalogue of Microorganisms (GCM) 10K type strain sequencing project: providing services to taxonomists for standard genome sequencing and annotation.</title>
        <authorList>
            <consortium name="The Broad Institute Genomics Platform"/>
            <consortium name="The Broad Institute Genome Sequencing Center for Infectious Disease"/>
            <person name="Wu L."/>
            <person name="Ma J."/>
        </authorList>
    </citation>
    <scope>NUCLEOTIDE SEQUENCE [LARGE SCALE GENOMIC DNA]</scope>
    <source>
        <strain evidence="2">CGMCC 4.1542</strain>
    </source>
</reference>
<keyword evidence="2" id="KW-1185">Reference proteome</keyword>
<accession>A0ABV9X820</accession>
<dbReference type="RefSeq" id="WP_271414010.1">
    <property type="nucleotide sequence ID" value="NZ_BAAATN010000007.1"/>
</dbReference>
<name>A0ABV9X820_9ACTN</name>
<dbReference type="EMBL" id="JBHSJO010000001">
    <property type="protein sequence ID" value="MFC5019993.1"/>
    <property type="molecule type" value="Genomic_DNA"/>
</dbReference>
<organism evidence="1 2">
    <name type="scientific">Streptomyces lienomycini</name>
    <dbReference type="NCBI Taxonomy" id="284035"/>
    <lineage>
        <taxon>Bacteria</taxon>
        <taxon>Bacillati</taxon>
        <taxon>Actinomycetota</taxon>
        <taxon>Actinomycetes</taxon>
        <taxon>Kitasatosporales</taxon>
        <taxon>Streptomycetaceae</taxon>
        <taxon>Streptomyces</taxon>
    </lineage>
</organism>
<evidence type="ECO:0000313" key="1">
    <source>
        <dbReference type="EMBL" id="MFC5019993.1"/>
    </source>
</evidence>